<gene>
    <name evidence="34" type="ORF">Q7C36_007158</name>
</gene>
<proteinExistence type="inferred from homology"/>
<dbReference type="SMART" id="SM00032">
    <property type="entry name" value="CCP"/>
    <property type="match status" value="2"/>
</dbReference>
<evidence type="ECO:0000256" key="16">
    <source>
        <dbReference type="ARBA" id="ARBA00022825"/>
    </source>
</evidence>
<dbReference type="GO" id="GO:0072562">
    <property type="term" value="C:blood microparticle"/>
    <property type="evidence" value="ECO:0007669"/>
    <property type="project" value="TreeGrafter"/>
</dbReference>
<evidence type="ECO:0000256" key="27">
    <source>
        <dbReference type="PIRSR" id="PIRSR001155-3"/>
    </source>
</evidence>
<dbReference type="InterPro" id="IPR001314">
    <property type="entry name" value="Peptidase_S1A"/>
</dbReference>
<keyword evidence="6" id="KW-0245">EGF-like domain</keyword>
<evidence type="ECO:0000256" key="14">
    <source>
        <dbReference type="ARBA" id="ARBA00022801"/>
    </source>
</evidence>
<comment type="caution">
    <text evidence="30">Lacks conserved residue(s) required for the propagation of feature annotation.</text>
</comment>
<evidence type="ECO:0000256" key="26">
    <source>
        <dbReference type="PIRSR" id="PIRSR001155-2"/>
    </source>
</evidence>
<keyword evidence="10" id="KW-0645">Protease</keyword>
<evidence type="ECO:0000256" key="22">
    <source>
        <dbReference type="ARBA" id="ARBA00024195"/>
    </source>
</evidence>
<dbReference type="FunFam" id="2.10.25.10:FF:000059">
    <property type="entry name" value="Mannan-binding lectin serine protease 1"/>
    <property type="match status" value="1"/>
</dbReference>
<feature type="active site" description="Charge relay system" evidence="25">
    <location>
        <position position="666"/>
    </location>
</feature>
<comment type="subunit">
    <text evidence="24">Core component of the complement C1 complex, a calcium-dependent complex composed of 1 molecule of the C1Q subcomplex, 2 molecules of C1R and 2 molecules of C1S. The C1Q subcomplex is composed 18 subunits: 3 chains of C1QA, C1QB, and C1QC trimerize to form 6 collagen-like triple helices connected to six globular ligand-recognition modules. Within the C1 complex, C1R is a dimer of identical chains, each of which is activated by cleavage into two chains, heavy and light, connected by disulfide bonds.</text>
</comment>
<keyword evidence="20" id="KW-0325">Glycoprotein</keyword>
<comment type="subcellular location">
    <subcellularLocation>
        <location evidence="2">Cell surface</location>
    </subcellularLocation>
    <subcellularLocation>
        <location evidence="3">Secreted</location>
    </subcellularLocation>
</comment>
<dbReference type="InterPro" id="IPR035976">
    <property type="entry name" value="Sushi/SCR/CCP_sf"/>
</dbReference>
<feature type="disulfide bond" evidence="26">
    <location>
        <begin position="191"/>
        <end position="204"/>
    </location>
</feature>
<dbReference type="SMART" id="SM00042">
    <property type="entry name" value="CUB"/>
    <property type="match status" value="2"/>
</dbReference>
<evidence type="ECO:0000256" key="25">
    <source>
        <dbReference type="PIRSR" id="PIRSR001155-1"/>
    </source>
</evidence>
<keyword evidence="35" id="KW-1185">Reference proteome</keyword>
<dbReference type="Pfam" id="PF00089">
    <property type="entry name" value="Trypsin"/>
    <property type="match status" value="1"/>
</dbReference>
<dbReference type="PROSITE" id="PS50923">
    <property type="entry name" value="SUSHI"/>
    <property type="match status" value="2"/>
</dbReference>
<dbReference type="PROSITE" id="PS50240">
    <property type="entry name" value="TRYPSIN_DOM"/>
    <property type="match status" value="1"/>
</dbReference>
<feature type="binding site" evidence="28">
    <location>
        <position position="96"/>
    </location>
    <ligand>
        <name>Ca(2+)</name>
        <dbReference type="ChEBI" id="CHEBI:29108"/>
        <label>1</label>
    </ligand>
</feature>
<evidence type="ECO:0000256" key="13">
    <source>
        <dbReference type="ARBA" id="ARBA00022737"/>
    </source>
</evidence>
<reference evidence="34" key="1">
    <citation type="submission" date="2023-08" db="EMBL/GenBank/DDBJ databases">
        <title>Pelteobagrus vachellii genome.</title>
        <authorList>
            <person name="Liu H."/>
        </authorList>
    </citation>
    <scope>NUCLEOTIDE SEQUENCE</scope>
    <source>
        <strain evidence="34">PRFRI_2022a</strain>
        <tissue evidence="34">Muscle</tissue>
    </source>
</reference>
<evidence type="ECO:0000256" key="9">
    <source>
        <dbReference type="ARBA" id="ARBA00022659"/>
    </source>
</evidence>
<keyword evidence="9 30" id="KW-0768">Sushi</keyword>
<comment type="catalytic activity">
    <reaction evidence="1">
        <text>Selective cleavage of Lys(or Arg)-|-Ile bond in complement subcomponent C1s to form the active form of C1s (EC 3.4.21.42).</text>
        <dbReference type="EC" id="3.4.21.41"/>
    </reaction>
</comment>
<dbReference type="PROSITE" id="PS01187">
    <property type="entry name" value="EGF_CA"/>
    <property type="match status" value="1"/>
</dbReference>
<feature type="domain" description="CUB" evidence="31">
    <location>
        <begin position="208"/>
        <end position="322"/>
    </location>
</feature>
<feature type="binding site" evidence="28">
    <location>
        <position position="140"/>
    </location>
    <ligand>
        <name>Ca(2+)</name>
        <dbReference type="ChEBI" id="CHEBI:29108"/>
        <label>1</label>
    </ligand>
</feature>
<keyword evidence="15" id="KW-0068">Autocatalytic cleavage</keyword>
<feature type="disulfide bond" evidence="26">
    <location>
        <begin position="164"/>
        <end position="180"/>
    </location>
</feature>
<feature type="domain" description="Sushi" evidence="33">
    <location>
        <begin position="390"/>
        <end position="457"/>
    </location>
</feature>
<dbReference type="GO" id="GO:0045087">
    <property type="term" value="P:innate immune response"/>
    <property type="evidence" value="ECO:0007669"/>
    <property type="project" value="UniProtKB-KW"/>
</dbReference>
<dbReference type="GO" id="GO:0009986">
    <property type="term" value="C:cell surface"/>
    <property type="evidence" value="ECO:0007669"/>
    <property type="project" value="UniProtKB-SubCell"/>
</dbReference>
<accession>A0AA88T070</accession>
<feature type="disulfide bond" evidence="26">
    <location>
        <begin position="421"/>
        <end position="455"/>
    </location>
</feature>
<dbReference type="GO" id="GO:0005509">
    <property type="term" value="F:calcium ion binding"/>
    <property type="evidence" value="ECO:0007669"/>
    <property type="project" value="InterPro"/>
</dbReference>
<keyword evidence="7" id="KW-0597">Phosphoprotein</keyword>
<evidence type="ECO:0000256" key="15">
    <source>
        <dbReference type="ARBA" id="ARBA00022813"/>
    </source>
</evidence>
<dbReference type="InterPro" id="IPR000859">
    <property type="entry name" value="CUB_dom"/>
</dbReference>
<feature type="modified residue" description="(3R)-3-hydroxyasparagine" evidence="27">
    <location>
        <position position="182"/>
    </location>
</feature>
<evidence type="ECO:0000256" key="30">
    <source>
        <dbReference type="PROSITE-ProRule" id="PRU00302"/>
    </source>
</evidence>
<feature type="disulfide bond" evidence="26">
    <location>
        <begin position="392"/>
        <end position="438"/>
    </location>
</feature>
<feature type="disulfide bond" description="Interchain (between heavy and light chains)" evidence="26">
    <location>
        <begin position="459"/>
        <end position="586"/>
    </location>
</feature>
<dbReference type="InterPro" id="IPR000742">
    <property type="entry name" value="EGF"/>
</dbReference>
<evidence type="ECO:0000256" key="11">
    <source>
        <dbReference type="ARBA" id="ARBA00022723"/>
    </source>
</evidence>
<keyword evidence="14" id="KW-0378">Hydrolase</keyword>
<feature type="disulfide bond" evidence="26">
    <location>
        <begin position="628"/>
        <end position="651"/>
    </location>
</feature>
<dbReference type="SMART" id="SM00179">
    <property type="entry name" value="EGF_CA"/>
    <property type="match status" value="1"/>
</dbReference>
<dbReference type="Gene3D" id="2.60.120.290">
    <property type="entry name" value="Spermadhesin, CUB domain"/>
    <property type="match status" value="2"/>
</dbReference>
<sequence length="716" mass="79773">MPFRFRTSFEAAHMYTTISTGRTMVRLQLILSLLCVCVSVCVCGMERFGQVKSPLYPKPYPSNVHQQWNLEVPPGYQLQITFNYLDIEPSFNCYYDSLTVLHGKKILGKFCGQNSTDPHHPGNKPILSPSNSLKLVFLTDESNTETHQHLGFSAFYQAVDIDECASPDSDDSEPHCAQICLNTLGSYLCACYHGYKLRADQHSCVLDCGGGAFTEPEGVLLSPGYPNAAPLRVTCLYSISVQPGFQITLNFSDNFQIEQIDAQGQSCLFHWLQLSVPGEAPKKLCGDQSPGIIHTGSHTVDLEFHTDGHGQSGGFSLRYTTQRVECKIDGTIPNGRITPDFPKYFYRDYIQVRCDTGYKIMMGEKEIKSYKSMCQENGRWHLPLPECRIIDCGEPENLLNGEFNFLSGSNNQYMSVVQYKCHQPFYSFTEKNEVNFTCGADRKWRGEENAIVPPCFPVCGRPVVDIEGFGRVLGGTKATNNSFPWQVFLLTGGRGGAIVIGEKWLLTAAHNLEKIKEPTVEVKVYVGSNKVSSYLSPDGTHVVIHPLPVKSLHIHPGYKSPNYNNDIALIKLASPITFNAHVMPVCIPAQDTNLESFGWVSGFGVTETFDTSNYLRYIRLPIVDHKTCHSSIEALRKNNRDLSTLTENMFCAGLPEGGKDTCQGDSGSGFVMKNKDAFYAAGIVSWGVDCGKPGRYGVYTRIARYSNWIKKIMEEN</sequence>
<evidence type="ECO:0000256" key="2">
    <source>
        <dbReference type="ARBA" id="ARBA00004241"/>
    </source>
</evidence>
<dbReference type="InterPro" id="IPR009003">
    <property type="entry name" value="Peptidase_S1_PA"/>
</dbReference>
<feature type="binding site" evidence="28">
    <location>
        <position position="163"/>
    </location>
    <ligand>
        <name>Ca(2+)</name>
        <dbReference type="ChEBI" id="CHEBI:29108"/>
        <label>2</label>
    </ligand>
</feature>
<feature type="disulfide bond" evidence="26 29">
    <location>
        <begin position="208"/>
        <end position="235"/>
    </location>
</feature>
<evidence type="ECO:0000256" key="20">
    <source>
        <dbReference type="ARBA" id="ARBA00023180"/>
    </source>
</evidence>
<evidence type="ECO:0000259" key="31">
    <source>
        <dbReference type="PROSITE" id="PS01180"/>
    </source>
</evidence>
<keyword evidence="28" id="KW-0106">Calcium</keyword>
<dbReference type="Gene3D" id="2.10.70.10">
    <property type="entry name" value="Complement Module, domain 1"/>
    <property type="match status" value="2"/>
</dbReference>
<feature type="domain" description="Sushi" evidence="33">
    <location>
        <begin position="324"/>
        <end position="389"/>
    </location>
</feature>
<dbReference type="SUPFAM" id="SSF49854">
    <property type="entry name" value="Spermadhesin, CUB domain"/>
    <property type="match status" value="2"/>
</dbReference>
<dbReference type="CDD" id="cd00190">
    <property type="entry name" value="Tryp_SPc"/>
    <property type="match status" value="1"/>
</dbReference>
<evidence type="ECO:0000256" key="18">
    <source>
        <dbReference type="ARBA" id="ARBA00022875"/>
    </source>
</evidence>
<evidence type="ECO:0000256" key="1">
    <source>
        <dbReference type="ARBA" id="ARBA00001057"/>
    </source>
</evidence>
<comment type="caution">
    <text evidence="34">The sequence shown here is derived from an EMBL/GenBank/DDBJ whole genome shotgun (WGS) entry which is preliminary data.</text>
</comment>
<dbReference type="EMBL" id="JAVHJS010000006">
    <property type="protein sequence ID" value="KAK2855289.1"/>
    <property type="molecule type" value="Genomic_DNA"/>
</dbReference>
<keyword evidence="8" id="KW-0399">Innate immunity</keyword>
<keyword evidence="17" id="KW-0391">Immunity</keyword>
<comment type="PTM">
    <text evidence="27">The iron and 2-oxoglutarate dependent 3-hydroxylation of aspartate and asparagine is (R) stereospecific within EGF domains.</text>
</comment>
<dbReference type="CDD" id="cd00033">
    <property type="entry name" value="CCP"/>
    <property type="match status" value="1"/>
</dbReference>
<dbReference type="GO" id="GO:0006958">
    <property type="term" value="P:complement activation, classical pathway"/>
    <property type="evidence" value="ECO:0007669"/>
    <property type="project" value="UniProtKB-KW"/>
</dbReference>
<evidence type="ECO:0000256" key="17">
    <source>
        <dbReference type="ARBA" id="ARBA00022859"/>
    </source>
</evidence>
<dbReference type="InterPro" id="IPR043504">
    <property type="entry name" value="Peptidase_S1_PA_chymotrypsin"/>
</dbReference>
<dbReference type="SUPFAM" id="SSF50494">
    <property type="entry name" value="Trypsin-like serine proteases"/>
    <property type="match status" value="1"/>
</dbReference>
<dbReference type="AlphaFoldDB" id="A0AA88T070"/>
<feature type="disulfide bond" evidence="26">
    <location>
        <begin position="176"/>
        <end position="189"/>
    </location>
</feature>
<evidence type="ECO:0000259" key="33">
    <source>
        <dbReference type="PROSITE" id="PS50923"/>
    </source>
</evidence>
<dbReference type="InterPro" id="IPR018097">
    <property type="entry name" value="EGF_Ca-bd_CS"/>
</dbReference>
<dbReference type="GO" id="GO:0004252">
    <property type="term" value="F:serine-type endopeptidase activity"/>
    <property type="evidence" value="ECO:0007669"/>
    <property type="project" value="UniProtKB-EC"/>
</dbReference>
<dbReference type="SUPFAM" id="SSF57196">
    <property type="entry name" value="EGF/Laminin"/>
    <property type="match status" value="1"/>
</dbReference>
<evidence type="ECO:0000256" key="21">
    <source>
        <dbReference type="ARBA" id="ARBA00023278"/>
    </source>
</evidence>
<feature type="binding site" evidence="28">
    <location>
        <position position="88"/>
    </location>
    <ligand>
        <name>Ca(2+)</name>
        <dbReference type="ChEBI" id="CHEBI:29108"/>
        <label>1</label>
    </ligand>
</feature>
<dbReference type="PANTHER" id="PTHR24255:SF25">
    <property type="entry name" value="COMPLEMENT C1R SUBCOMPONENT"/>
    <property type="match status" value="1"/>
</dbReference>
<dbReference type="InterPro" id="IPR049883">
    <property type="entry name" value="NOTCH1_EGF-like"/>
</dbReference>
<dbReference type="CDD" id="cd00041">
    <property type="entry name" value="CUB"/>
    <property type="match status" value="2"/>
</dbReference>
<evidence type="ECO:0000259" key="32">
    <source>
        <dbReference type="PROSITE" id="PS50240"/>
    </source>
</evidence>
<evidence type="ECO:0000256" key="6">
    <source>
        <dbReference type="ARBA" id="ARBA00022536"/>
    </source>
</evidence>
<dbReference type="FunFam" id="2.10.70.10:FF:000016">
    <property type="entry name" value="Mannan-binding lectin serine protease 1"/>
    <property type="match status" value="1"/>
</dbReference>
<keyword evidence="16" id="KW-0720">Serine protease</keyword>
<dbReference type="SUPFAM" id="SSF57535">
    <property type="entry name" value="Complement control module/SCR domain"/>
    <property type="match status" value="2"/>
</dbReference>
<keyword evidence="12" id="KW-0732">Signal</keyword>
<keyword evidence="21 27" id="KW-0379">Hydroxylation</keyword>
<evidence type="ECO:0000256" key="29">
    <source>
        <dbReference type="PROSITE-ProRule" id="PRU00059"/>
    </source>
</evidence>
<dbReference type="PANTHER" id="PTHR24255">
    <property type="entry name" value="COMPLEMENT COMPONENT 1, S SUBCOMPONENT-RELATED"/>
    <property type="match status" value="1"/>
</dbReference>
<feature type="binding site" evidence="28">
    <location>
        <position position="160"/>
    </location>
    <ligand>
        <name>Ca(2+)</name>
        <dbReference type="ChEBI" id="CHEBI:29108"/>
        <label>2</label>
    </ligand>
</feature>
<feature type="disulfide bond" evidence="26">
    <location>
        <begin position="662"/>
        <end position="690"/>
    </location>
</feature>
<keyword evidence="13" id="KW-0677">Repeat</keyword>
<evidence type="ECO:0000256" key="10">
    <source>
        <dbReference type="ARBA" id="ARBA00022670"/>
    </source>
</evidence>
<feature type="binding site" evidence="28">
    <location>
        <position position="142"/>
    </location>
    <ligand>
        <name>Ca(2+)</name>
        <dbReference type="ChEBI" id="CHEBI:29108"/>
        <label>1</label>
    </ligand>
</feature>
<feature type="binding site" evidence="28">
    <location>
        <position position="182"/>
    </location>
    <ligand>
        <name>Ca(2+)</name>
        <dbReference type="ChEBI" id="CHEBI:29108"/>
        <label>2</label>
    </ligand>
</feature>
<evidence type="ECO:0000256" key="19">
    <source>
        <dbReference type="ARBA" id="ARBA00023157"/>
    </source>
</evidence>
<dbReference type="Pfam" id="PF07645">
    <property type="entry name" value="EGF_CA"/>
    <property type="match status" value="1"/>
</dbReference>
<dbReference type="Pfam" id="PF00431">
    <property type="entry name" value="CUB"/>
    <property type="match status" value="2"/>
</dbReference>
<evidence type="ECO:0000256" key="23">
    <source>
        <dbReference type="ARBA" id="ARBA00093383"/>
    </source>
</evidence>
<feature type="disulfide bond" evidence="26">
    <location>
        <begin position="267"/>
        <end position="285"/>
    </location>
</feature>
<feature type="binding site" evidence="28">
    <location>
        <position position="307"/>
    </location>
    <ligand>
        <name>Ca(2+)</name>
        <dbReference type="ChEBI" id="CHEBI:29108"/>
        <label>3</label>
    </ligand>
</feature>
<dbReference type="Gene3D" id="2.10.25.10">
    <property type="entry name" value="Laminin"/>
    <property type="match status" value="1"/>
</dbReference>
<dbReference type="FunFam" id="2.40.10.10:FF:000068">
    <property type="entry name" value="transmembrane protease serine 2"/>
    <property type="match status" value="1"/>
</dbReference>
<comment type="function">
    <text evidence="23">Serine protease component of the complement C1 complex, a multiprotein complex that initiates the classical pathway of the complement system, a cascade of proteins that leads to phagocytosis and breakdown of pathogens and signaling that strengthens the adaptive immune system. C1R catalyzes the first enzymatic step in the classical complement pathway: it is activated by the C1Q subcomplex of the C1 complex, which associates with IgG or IgM immunoglobulins complexed with antigens to form antigen-antibody complexes on the surface of pathogens. Immunoglobulin-binding promotes the autocatalytic cleavage and activation of C1R. Activated C1R then cleaves and activates C1S, the second protease of the classical complement pathway. It is unclear if C1R activates C1S within single, strained C1 complexes or between neighboring C1 complexes on surfaces.</text>
</comment>
<dbReference type="PROSITE" id="PS01180">
    <property type="entry name" value="CUB"/>
    <property type="match status" value="2"/>
</dbReference>
<dbReference type="Gene3D" id="2.40.10.10">
    <property type="entry name" value="Trypsin-like serine proteases"/>
    <property type="match status" value="2"/>
</dbReference>
<dbReference type="InterPro" id="IPR001254">
    <property type="entry name" value="Trypsin_dom"/>
</dbReference>
<evidence type="ECO:0000256" key="7">
    <source>
        <dbReference type="ARBA" id="ARBA00022553"/>
    </source>
</evidence>
<evidence type="ECO:0000256" key="3">
    <source>
        <dbReference type="ARBA" id="ARBA00004613"/>
    </source>
</evidence>
<feature type="active site" description="Charge relay system" evidence="25">
    <location>
        <position position="510"/>
    </location>
</feature>
<feature type="disulfide bond" evidence="26">
    <location>
        <begin position="326"/>
        <end position="374"/>
    </location>
</feature>
<evidence type="ECO:0000256" key="8">
    <source>
        <dbReference type="ARBA" id="ARBA00022588"/>
    </source>
</evidence>
<evidence type="ECO:0000313" key="34">
    <source>
        <dbReference type="EMBL" id="KAK2855289.1"/>
    </source>
</evidence>
<evidence type="ECO:0000256" key="12">
    <source>
        <dbReference type="ARBA" id="ARBA00022729"/>
    </source>
</evidence>
<keyword evidence="18" id="KW-0180">Complement pathway</keyword>
<feature type="disulfide bond" evidence="26">
    <location>
        <begin position="93"/>
        <end position="111"/>
    </location>
</feature>
<dbReference type="FunFam" id="2.60.120.290:FF:000012">
    <property type="entry name" value="mannan-binding lectin serine protease 1 isoform X1"/>
    <property type="match status" value="1"/>
</dbReference>
<dbReference type="InterPro" id="IPR000436">
    <property type="entry name" value="Sushi_SCR_CCP_dom"/>
</dbReference>
<dbReference type="GO" id="GO:0031638">
    <property type="term" value="P:zymogen activation"/>
    <property type="evidence" value="ECO:0007669"/>
    <property type="project" value="TreeGrafter"/>
</dbReference>
<dbReference type="InterPro" id="IPR035914">
    <property type="entry name" value="Sperma_CUB_dom_sf"/>
</dbReference>
<protein>
    <recommendedName>
        <fullName evidence="4">complement subcomponent C1r</fullName>
        <ecNumber evidence="4">3.4.21.41</ecNumber>
    </recommendedName>
</protein>
<comment type="similarity">
    <text evidence="22">Belongs to the peptidase S1 family. CLIP subfamily.</text>
</comment>
<dbReference type="PIRSF" id="PIRSF001155">
    <property type="entry name" value="C1r_C1s_MASP"/>
    <property type="match status" value="1"/>
</dbReference>
<keyword evidence="19 26" id="KW-1015">Disulfide bond</keyword>
<evidence type="ECO:0000256" key="5">
    <source>
        <dbReference type="ARBA" id="ARBA00022525"/>
    </source>
</evidence>
<dbReference type="SMART" id="SM00020">
    <property type="entry name" value="Tryp_SPc"/>
    <property type="match status" value="1"/>
</dbReference>
<dbReference type="EC" id="3.4.21.41" evidence="4"/>
<feature type="active site" description="Charge relay system" evidence="25">
    <location>
        <position position="566"/>
    </location>
</feature>
<evidence type="ECO:0000256" key="4">
    <source>
        <dbReference type="ARBA" id="ARBA00011907"/>
    </source>
</evidence>
<feature type="domain" description="CUB" evidence="31">
    <location>
        <begin position="37"/>
        <end position="159"/>
    </location>
</feature>
<dbReference type="InterPro" id="IPR001881">
    <property type="entry name" value="EGF-like_Ca-bd_dom"/>
</dbReference>
<dbReference type="FunFam" id="2.40.10.10:FF:000002">
    <property type="entry name" value="Transmembrane protease serine"/>
    <property type="match status" value="1"/>
</dbReference>
<dbReference type="PRINTS" id="PR00722">
    <property type="entry name" value="CHYMOTRYPSIN"/>
</dbReference>
<evidence type="ECO:0000313" key="35">
    <source>
        <dbReference type="Proteomes" id="UP001187315"/>
    </source>
</evidence>
<dbReference type="InterPro" id="IPR024175">
    <property type="entry name" value="Pept_S1A_C1r/C1S/mannan-bd"/>
</dbReference>
<dbReference type="Proteomes" id="UP001187315">
    <property type="component" value="Unassembled WGS sequence"/>
</dbReference>
<feature type="disulfide bond" evidence="26">
    <location>
        <begin position="354"/>
        <end position="387"/>
    </location>
</feature>
<dbReference type="SMART" id="SM00181">
    <property type="entry name" value="EGF"/>
    <property type="match status" value="1"/>
</dbReference>
<keyword evidence="5" id="KW-0964">Secreted</keyword>
<evidence type="ECO:0000256" key="24">
    <source>
        <dbReference type="ARBA" id="ARBA00093536"/>
    </source>
</evidence>
<evidence type="ECO:0000256" key="28">
    <source>
        <dbReference type="PIRSR" id="PIRSR001155-4"/>
    </source>
</evidence>
<keyword evidence="11 28" id="KW-0479">Metal-binding</keyword>
<dbReference type="Pfam" id="PF00084">
    <property type="entry name" value="Sushi"/>
    <property type="match status" value="2"/>
</dbReference>
<name>A0AA88T070_TACVA</name>
<feature type="binding site" evidence="28">
    <location>
        <position position="258"/>
    </location>
    <ligand>
        <name>Ca(2+)</name>
        <dbReference type="ChEBI" id="CHEBI:29108"/>
        <label>3</label>
    </ligand>
</feature>
<organism evidence="34 35">
    <name type="scientific">Tachysurus vachellii</name>
    <name type="common">Darkbarbel catfish</name>
    <name type="synonym">Pelteobagrus vachellii</name>
    <dbReference type="NCBI Taxonomy" id="175792"/>
    <lineage>
        <taxon>Eukaryota</taxon>
        <taxon>Metazoa</taxon>
        <taxon>Chordata</taxon>
        <taxon>Craniata</taxon>
        <taxon>Vertebrata</taxon>
        <taxon>Euteleostomi</taxon>
        <taxon>Actinopterygii</taxon>
        <taxon>Neopterygii</taxon>
        <taxon>Teleostei</taxon>
        <taxon>Ostariophysi</taxon>
        <taxon>Siluriformes</taxon>
        <taxon>Bagridae</taxon>
        <taxon>Tachysurus</taxon>
    </lineage>
</organism>
<feature type="domain" description="Peptidase S1" evidence="32">
    <location>
        <begin position="472"/>
        <end position="714"/>
    </location>
</feature>